<dbReference type="Gene3D" id="3.90.640.10">
    <property type="entry name" value="Actin, Chain A, domain 4"/>
    <property type="match status" value="1"/>
</dbReference>
<gene>
    <name evidence="1" type="ORF">HAL07_11160</name>
</gene>
<reference evidence="2" key="1">
    <citation type="submission" date="2014-12" db="EMBL/GenBank/DDBJ databases">
        <authorList>
            <person name="Jaenicke S."/>
        </authorList>
    </citation>
    <scope>NUCLEOTIDE SEQUENCE [LARGE SCALE GENOMIC DNA]</scope>
</reference>
<dbReference type="EMBL" id="CDMG01000009">
    <property type="protein sequence ID" value="CRF52651.1"/>
    <property type="molecule type" value="Genomic_DNA"/>
</dbReference>
<name>A0A0K2XZX4_9HELI</name>
<accession>A0A0K2XZX4</accession>
<dbReference type="GeneID" id="82132054"/>
<dbReference type="Proteomes" id="UP000043437">
    <property type="component" value="Unassembled WGS sequence"/>
</dbReference>
<organism evidence="1 2">
    <name type="scientific">Helicobacter ailurogastricus</name>
    <dbReference type="NCBI Taxonomy" id="1578720"/>
    <lineage>
        <taxon>Bacteria</taxon>
        <taxon>Pseudomonadati</taxon>
        <taxon>Campylobacterota</taxon>
        <taxon>Epsilonproteobacteria</taxon>
        <taxon>Campylobacterales</taxon>
        <taxon>Helicobacteraceae</taxon>
        <taxon>Helicobacter</taxon>
    </lineage>
</organism>
<evidence type="ECO:0000313" key="2">
    <source>
        <dbReference type="Proteomes" id="UP000043437"/>
    </source>
</evidence>
<proteinExistence type="predicted"/>
<protein>
    <recommendedName>
        <fullName evidence="3">Chaperone protein DnaK</fullName>
    </recommendedName>
</protein>
<dbReference type="RefSeq" id="WP_053945394.1">
    <property type="nucleotide sequence ID" value="NZ_CDMG01000009.1"/>
</dbReference>
<sequence>MEHIKTIEGIYLSKEALETQMGASWQEFIKNENLENPKQSFTKHIVACFELFKEHATKTEVIALNKTSFYLPQQKLFGFVYFNNKNGYYGYIPSPLHVLCAHLAGDAYHDTKFSQEQVESAFKSLYPKLPVLRDQQQQKITNGIRIWRNNLDILDSSCENYLRDNNYYYRSGDNDSWLRDYNPNYTRWFLDLVPASESLKKIFQRFYNTPKTQIGIKCLEGQNWLNVLRNDVRNNYTSDIQYYLQRYTFRELATQEQKDFLAKILETYQELHSPQDLDDLVILADVIELHDEGAELPLLDKVIKQTYQEALQSAKIQILDSLKSSPDHAVLQAFSYDPQAQKYTLKDPKALSAREDCFEELLQADKIRANLKPYDPKILSDANRGLWELWEDQGTGEGELVAFASPVMARNPKADIKEGIVGIDFGTTSSVVVCQEESAQIYPLRIGLGDLTQEIEKIQYENPTIIAFNDLTAFLQAYNAQKGRPKTKWESVKIAHEAKNDMHNSPSHHYNSFFSALKAWAGDKSRKMQILDRQGAHFELKGSLDLSEGDLNPIELYAYYLGLYINNQYNGIFLNYLLSFPVTYELEVREMILESFKKGIAKSLPNALHAQGVLDRLKVEKGASEPAAYAISALEGYGFEPSDEEQVYYGVFDFGGGTTDFDFGLFMEAPEHSRYDYVLEHFGAGGDRYLGGENLLELASFEIFKRNQNLLLKQQIPFTRAAEGQFFAGSEVLLSQSQEARSNTKNLVEKLRPLWEGREFNDEGELALNLFDSHGQEIVGVRLDFSVQEAQELFKERIKRGVDNFFSEFFRATARFFEKKGMLEEGRGINTFHIFLAGNSSKSPLVKELFEAKIAQITEQDANQAQTPISYKLYAPLESADFAKPNGKTGVAFGLVQARKGGAIQVIDSNVEENIRFKYYLGRSKKRKFYTLIDRDHPYNKWVKFLDASESQFEVYYTTQASAANNHLSLEDHAIKKKSLETGVSNPHAFIFIRLVAPSAFEFVVAADEGLENENYLSSVQKVEL</sequence>
<dbReference type="AlphaFoldDB" id="A0A0K2XZX4"/>
<dbReference type="SUPFAM" id="SSF53067">
    <property type="entry name" value="Actin-like ATPase domain"/>
    <property type="match status" value="1"/>
</dbReference>
<evidence type="ECO:0008006" key="3">
    <source>
        <dbReference type="Google" id="ProtNLM"/>
    </source>
</evidence>
<evidence type="ECO:0000313" key="1">
    <source>
        <dbReference type="EMBL" id="CRF52651.1"/>
    </source>
</evidence>
<dbReference type="InterPro" id="IPR043129">
    <property type="entry name" value="ATPase_NBD"/>
</dbReference>
<dbReference type="Gene3D" id="3.30.420.40">
    <property type="match status" value="2"/>
</dbReference>